<dbReference type="PaxDb" id="589924-Ferp_2018"/>
<reference evidence="1 2" key="2">
    <citation type="journal article" date="2011" name="Stand. Genomic Sci.">
        <title>Complete genome sequence of Ferroglobus placidus AEDII12DO.</title>
        <authorList>
            <person name="Anderson I."/>
            <person name="Risso C."/>
            <person name="Holmes D."/>
            <person name="Lucas S."/>
            <person name="Copeland A."/>
            <person name="Lapidus A."/>
            <person name="Cheng J.F."/>
            <person name="Bruce D."/>
            <person name="Goodwin L."/>
            <person name="Pitluck S."/>
            <person name="Saunders E."/>
            <person name="Brettin T."/>
            <person name="Detter J.C."/>
            <person name="Han C."/>
            <person name="Tapia R."/>
            <person name="Larimer F."/>
            <person name="Land M."/>
            <person name="Hauser L."/>
            <person name="Woyke T."/>
            <person name="Lovley D."/>
            <person name="Kyrpides N."/>
            <person name="Ivanova N."/>
        </authorList>
    </citation>
    <scope>NUCLEOTIDE SEQUENCE [LARGE SCALE GENOMIC DNA]</scope>
    <source>
        <strain evidence="2">DSM 10642 / AEDII12DO</strain>
    </source>
</reference>
<reference evidence="2" key="1">
    <citation type="submission" date="2010-02" db="EMBL/GenBank/DDBJ databases">
        <title>Complete sequence of Ferroglobus placidus DSM 10642.</title>
        <authorList>
            <consortium name="US DOE Joint Genome Institute"/>
            <person name="Lucas S."/>
            <person name="Copeland A."/>
            <person name="Lapidus A."/>
            <person name="Cheng J.-F."/>
            <person name="Bruce D."/>
            <person name="Goodwin L."/>
            <person name="Pitluck S."/>
            <person name="Saunders E."/>
            <person name="Brettin T."/>
            <person name="Detter J.C."/>
            <person name="Han C."/>
            <person name="Tapia R."/>
            <person name="Larimer F."/>
            <person name="Land M."/>
            <person name="Hauser L."/>
            <person name="Kyrpides N."/>
            <person name="Ivanova N."/>
            <person name="Holmes D."/>
            <person name="Lovley D."/>
            <person name="Kyrpides N."/>
            <person name="Anderson I.J."/>
            <person name="Woyke T."/>
        </authorList>
    </citation>
    <scope>NUCLEOTIDE SEQUENCE [LARGE SCALE GENOMIC DNA]</scope>
    <source>
        <strain evidence="2">DSM 10642 / AEDII12DO</strain>
    </source>
</reference>
<dbReference type="KEGG" id="fpl:Ferp_2018"/>
<dbReference type="RefSeq" id="WP_012966494.1">
    <property type="nucleotide sequence ID" value="NC_013849.1"/>
</dbReference>
<evidence type="ECO:0000313" key="2">
    <source>
        <dbReference type="Proteomes" id="UP000002613"/>
    </source>
</evidence>
<dbReference type="HOGENOM" id="CLU_200884_0_0_2"/>
<evidence type="ECO:0000313" key="1">
    <source>
        <dbReference type="EMBL" id="ADC66155.1"/>
    </source>
</evidence>
<proteinExistence type="predicted"/>
<sequence>MCLSKREREFIEDWLTYVEGKITLKEFVEKWKSEGKDWKAYIRVLRYRISKKYDIMLKDLLLMKKFLDLDLHP</sequence>
<protein>
    <submittedName>
        <fullName evidence="1">Uncharacterized protein</fullName>
    </submittedName>
</protein>
<dbReference type="EMBL" id="CP001899">
    <property type="protein sequence ID" value="ADC66155.1"/>
    <property type="molecule type" value="Genomic_DNA"/>
</dbReference>
<dbReference type="AlphaFoldDB" id="D3S092"/>
<dbReference type="STRING" id="589924.Ferp_2018"/>
<dbReference type="Proteomes" id="UP000002613">
    <property type="component" value="Chromosome"/>
</dbReference>
<keyword evidence="2" id="KW-1185">Reference proteome</keyword>
<gene>
    <name evidence="1" type="ordered locus">Ferp_2018</name>
</gene>
<accession>D3S092</accession>
<name>D3S092_FERPA</name>
<organism evidence="1 2">
    <name type="scientific">Ferroglobus placidus (strain DSM 10642 / AEDII12DO)</name>
    <dbReference type="NCBI Taxonomy" id="589924"/>
    <lineage>
        <taxon>Archaea</taxon>
        <taxon>Methanobacteriati</taxon>
        <taxon>Methanobacteriota</taxon>
        <taxon>Archaeoglobi</taxon>
        <taxon>Archaeoglobales</taxon>
        <taxon>Archaeoglobaceae</taxon>
        <taxon>Ferroglobus</taxon>
    </lineage>
</organism>
<dbReference type="OrthoDB" id="51473at2157"/>
<dbReference type="eggNOG" id="arCOG11171">
    <property type="taxonomic scope" value="Archaea"/>
</dbReference>
<dbReference type="GeneID" id="8779551"/>